<accession>A0A212JBV8</accession>
<proteinExistence type="predicted"/>
<organism evidence="1">
    <name type="scientific">uncultured Desulfovibrio sp</name>
    <dbReference type="NCBI Taxonomy" id="167968"/>
    <lineage>
        <taxon>Bacteria</taxon>
        <taxon>Pseudomonadati</taxon>
        <taxon>Thermodesulfobacteriota</taxon>
        <taxon>Desulfovibrionia</taxon>
        <taxon>Desulfovibrionales</taxon>
        <taxon>Desulfovibrionaceae</taxon>
        <taxon>Desulfovibrio</taxon>
        <taxon>environmental samples</taxon>
    </lineage>
</organism>
<sequence length="199" mass="21524">MAIAHRYTRPDQYYINSDEDYGCPPYNSTPNALPPRPWKNQWPQYVDNKGWVLVEDHRQRAEPHFAAEDVQPGTEYWLPGDTHLSPARRMHTPGPLPGGALTERPAKTDAELLAEAKVTKTAEIAAGYDAAVAASLTMPTASPTAQDVTISAAAFAAEDAEGLAYVMQTHATHRDELLAAVAAATTVVAVQDLVVSYAV</sequence>
<protein>
    <submittedName>
        <fullName evidence="1">Uncharacterized protein</fullName>
    </submittedName>
</protein>
<gene>
    <name evidence="1" type="ORF">KM92DES2_10856</name>
</gene>
<dbReference type="RefSeq" id="WP_227118592.1">
    <property type="nucleotide sequence ID" value="NZ_LT598928.1"/>
</dbReference>
<evidence type="ECO:0000313" key="1">
    <source>
        <dbReference type="EMBL" id="SBV96920.1"/>
    </source>
</evidence>
<dbReference type="AlphaFoldDB" id="A0A212JBV8"/>
<dbReference type="EMBL" id="FLUP01000001">
    <property type="protein sequence ID" value="SBV96920.1"/>
    <property type="molecule type" value="Genomic_DNA"/>
</dbReference>
<name>A0A212JBV8_9BACT</name>
<reference evidence="1" key="1">
    <citation type="submission" date="2016-04" db="EMBL/GenBank/DDBJ databases">
        <authorList>
            <person name="Evans L.H."/>
            <person name="Alamgir A."/>
            <person name="Owens N."/>
            <person name="Weber N.D."/>
            <person name="Virtaneva K."/>
            <person name="Barbian K."/>
            <person name="Babar A."/>
            <person name="Rosenke K."/>
        </authorList>
    </citation>
    <scope>NUCLEOTIDE SEQUENCE</scope>
    <source>
        <strain evidence="1">92-2</strain>
    </source>
</reference>